<dbReference type="KEGG" id="anr:Ana3638_08025"/>
<evidence type="ECO:0000313" key="3">
    <source>
        <dbReference type="EMBL" id="QHQ60729.1"/>
    </source>
</evidence>
<dbReference type="Proteomes" id="UP000464314">
    <property type="component" value="Chromosome"/>
</dbReference>
<evidence type="ECO:0000313" key="4">
    <source>
        <dbReference type="Proteomes" id="UP000464314"/>
    </source>
</evidence>
<accession>A0A6P1TKR7</accession>
<protein>
    <submittedName>
        <fullName evidence="3">Uncharacterized protein</fullName>
    </submittedName>
</protein>
<feature type="compositionally biased region" description="Acidic residues" evidence="1">
    <location>
        <begin position="89"/>
        <end position="99"/>
    </location>
</feature>
<keyword evidence="2" id="KW-0472">Membrane</keyword>
<evidence type="ECO:0000256" key="1">
    <source>
        <dbReference type="SAM" id="MobiDB-lite"/>
    </source>
</evidence>
<feature type="transmembrane region" description="Helical" evidence="2">
    <location>
        <begin position="7"/>
        <end position="25"/>
    </location>
</feature>
<name>A0A6P1TKR7_9FIRM</name>
<dbReference type="EMBL" id="CP048000">
    <property type="protein sequence ID" value="QHQ60729.1"/>
    <property type="molecule type" value="Genomic_DNA"/>
</dbReference>
<feature type="compositionally biased region" description="Acidic residues" evidence="1">
    <location>
        <begin position="40"/>
        <end position="55"/>
    </location>
</feature>
<organism evidence="3 4">
    <name type="scientific">Anaerocolumna sedimenticola</name>
    <dbReference type="NCBI Taxonomy" id="2696063"/>
    <lineage>
        <taxon>Bacteria</taxon>
        <taxon>Bacillati</taxon>
        <taxon>Bacillota</taxon>
        <taxon>Clostridia</taxon>
        <taxon>Lachnospirales</taxon>
        <taxon>Lachnospiraceae</taxon>
        <taxon>Anaerocolumna</taxon>
    </lineage>
</organism>
<sequence length="99" mass="11231">MKKFGKFLFGTVSVATIACGAYYLYKNLVNKDSSDDFDEFEDEFEDFDAEDEDTTDQNKKDTREYVSINITSEGSDQGSFEDKVSAADTETDEKEVTEE</sequence>
<dbReference type="RefSeq" id="WP_161837563.1">
    <property type="nucleotide sequence ID" value="NZ_CP048000.1"/>
</dbReference>
<evidence type="ECO:0000256" key="2">
    <source>
        <dbReference type="SAM" id="Phobius"/>
    </source>
</evidence>
<dbReference type="PROSITE" id="PS51257">
    <property type="entry name" value="PROKAR_LIPOPROTEIN"/>
    <property type="match status" value="1"/>
</dbReference>
<feature type="compositionally biased region" description="Polar residues" evidence="1">
    <location>
        <begin position="68"/>
        <end position="78"/>
    </location>
</feature>
<reference evidence="3 4" key="1">
    <citation type="submission" date="2020-01" db="EMBL/GenBank/DDBJ databases">
        <title>Genome analysis of Anaerocolumna sp. CBA3638.</title>
        <authorList>
            <person name="Kim J."/>
            <person name="Roh S.W."/>
        </authorList>
    </citation>
    <scope>NUCLEOTIDE SEQUENCE [LARGE SCALE GENOMIC DNA]</scope>
    <source>
        <strain evidence="3 4">CBA3638</strain>
    </source>
</reference>
<keyword evidence="4" id="KW-1185">Reference proteome</keyword>
<feature type="region of interest" description="Disordered" evidence="1">
    <location>
        <begin position="40"/>
        <end position="99"/>
    </location>
</feature>
<keyword evidence="2" id="KW-0812">Transmembrane</keyword>
<keyword evidence="2" id="KW-1133">Transmembrane helix</keyword>
<gene>
    <name evidence="3" type="ORF">Ana3638_08025</name>
</gene>
<proteinExistence type="predicted"/>
<dbReference type="AlphaFoldDB" id="A0A6P1TKR7"/>